<reference evidence="1 2" key="1">
    <citation type="submission" date="2014-04" db="EMBL/GenBank/DDBJ databases">
        <authorList>
            <consortium name="DOE Joint Genome Institute"/>
            <person name="Kuo A."/>
            <person name="Kohler A."/>
            <person name="Costa M.D."/>
            <person name="Nagy L.G."/>
            <person name="Floudas D."/>
            <person name="Copeland A."/>
            <person name="Barry K.W."/>
            <person name="Cichocki N."/>
            <person name="Veneault-Fourrey C."/>
            <person name="LaButti K."/>
            <person name="Lindquist E.A."/>
            <person name="Lipzen A."/>
            <person name="Lundell T."/>
            <person name="Morin E."/>
            <person name="Murat C."/>
            <person name="Sun H."/>
            <person name="Tunlid A."/>
            <person name="Henrissat B."/>
            <person name="Grigoriev I.V."/>
            <person name="Hibbett D.S."/>
            <person name="Martin F."/>
            <person name="Nordberg H.P."/>
            <person name="Cantor M.N."/>
            <person name="Hua S.X."/>
        </authorList>
    </citation>
    <scope>NUCLEOTIDE SEQUENCE [LARGE SCALE GENOMIC DNA]</scope>
    <source>
        <strain evidence="1 2">441</strain>
    </source>
</reference>
<sequence>MQVAHRLVVDRAHTIHRPNTDVDIQTICEGGIQVGGMAGKGMVYMSVIHVSRFDPRP</sequence>
<dbReference type="HOGENOM" id="CLU_3002154_0_0_1"/>
<organism evidence="1 2">
    <name type="scientific">Pisolithus microcarpus 441</name>
    <dbReference type="NCBI Taxonomy" id="765257"/>
    <lineage>
        <taxon>Eukaryota</taxon>
        <taxon>Fungi</taxon>
        <taxon>Dikarya</taxon>
        <taxon>Basidiomycota</taxon>
        <taxon>Agaricomycotina</taxon>
        <taxon>Agaricomycetes</taxon>
        <taxon>Agaricomycetidae</taxon>
        <taxon>Boletales</taxon>
        <taxon>Sclerodermatineae</taxon>
        <taxon>Pisolithaceae</taxon>
        <taxon>Pisolithus</taxon>
    </lineage>
</organism>
<dbReference type="EMBL" id="KN834113">
    <property type="protein sequence ID" value="KIK12145.1"/>
    <property type="molecule type" value="Genomic_DNA"/>
</dbReference>
<dbReference type="AlphaFoldDB" id="A0A0C9XIJ6"/>
<evidence type="ECO:0000313" key="1">
    <source>
        <dbReference type="EMBL" id="KIK12145.1"/>
    </source>
</evidence>
<reference evidence="2" key="2">
    <citation type="submission" date="2015-01" db="EMBL/GenBank/DDBJ databases">
        <title>Evolutionary Origins and Diversification of the Mycorrhizal Mutualists.</title>
        <authorList>
            <consortium name="DOE Joint Genome Institute"/>
            <consortium name="Mycorrhizal Genomics Consortium"/>
            <person name="Kohler A."/>
            <person name="Kuo A."/>
            <person name="Nagy L.G."/>
            <person name="Floudas D."/>
            <person name="Copeland A."/>
            <person name="Barry K.W."/>
            <person name="Cichocki N."/>
            <person name="Veneault-Fourrey C."/>
            <person name="LaButti K."/>
            <person name="Lindquist E.A."/>
            <person name="Lipzen A."/>
            <person name="Lundell T."/>
            <person name="Morin E."/>
            <person name="Murat C."/>
            <person name="Riley R."/>
            <person name="Ohm R."/>
            <person name="Sun H."/>
            <person name="Tunlid A."/>
            <person name="Henrissat B."/>
            <person name="Grigoriev I.V."/>
            <person name="Hibbett D.S."/>
            <person name="Martin F."/>
        </authorList>
    </citation>
    <scope>NUCLEOTIDE SEQUENCE [LARGE SCALE GENOMIC DNA]</scope>
    <source>
        <strain evidence="2">441</strain>
    </source>
</reference>
<name>A0A0C9XIJ6_9AGAM</name>
<dbReference type="Proteomes" id="UP000054018">
    <property type="component" value="Unassembled WGS sequence"/>
</dbReference>
<proteinExistence type="predicted"/>
<keyword evidence="2" id="KW-1185">Reference proteome</keyword>
<accession>A0A0C9XIJ6</accession>
<protein>
    <submittedName>
        <fullName evidence="1">Uncharacterized protein</fullName>
    </submittedName>
</protein>
<evidence type="ECO:0000313" key="2">
    <source>
        <dbReference type="Proteomes" id="UP000054018"/>
    </source>
</evidence>
<gene>
    <name evidence="1" type="ORF">PISMIDRAFT_689719</name>
</gene>
<feature type="non-terminal residue" evidence="1">
    <location>
        <position position="57"/>
    </location>
</feature>